<evidence type="ECO:0000313" key="17">
    <source>
        <dbReference type="Proteomes" id="UP000823775"/>
    </source>
</evidence>
<evidence type="ECO:0000256" key="11">
    <source>
        <dbReference type="ARBA" id="ARBA00022837"/>
    </source>
</evidence>
<dbReference type="PROSITE" id="PS00435">
    <property type="entry name" value="PEROXIDASE_1"/>
    <property type="match status" value="1"/>
</dbReference>
<comment type="catalytic activity">
    <reaction evidence="1">
        <text>2 a phenolic donor + H2O2 = 2 a phenolic radical donor + 2 H2O</text>
        <dbReference type="Rhea" id="RHEA:56136"/>
        <dbReference type="ChEBI" id="CHEBI:15377"/>
        <dbReference type="ChEBI" id="CHEBI:16240"/>
        <dbReference type="ChEBI" id="CHEBI:139520"/>
        <dbReference type="ChEBI" id="CHEBI:139521"/>
        <dbReference type="EC" id="1.11.1.7"/>
    </reaction>
</comment>
<gene>
    <name evidence="16" type="ORF">HAX54_034855</name>
</gene>
<feature type="non-terminal residue" evidence="16">
    <location>
        <position position="1"/>
    </location>
</feature>
<dbReference type="Proteomes" id="UP000823775">
    <property type="component" value="Unassembled WGS sequence"/>
</dbReference>
<evidence type="ECO:0000256" key="12">
    <source>
        <dbReference type="ARBA" id="ARBA00023002"/>
    </source>
</evidence>
<comment type="cofactor">
    <cofactor evidence="2">
        <name>Ca(2+)</name>
        <dbReference type="ChEBI" id="CHEBI:29108"/>
    </cofactor>
</comment>
<dbReference type="PANTHER" id="PTHR31517:SF59">
    <property type="entry name" value="PEROXIDASE"/>
    <property type="match status" value="1"/>
</dbReference>
<evidence type="ECO:0000256" key="7">
    <source>
        <dbReference type="ARBA" id="ARBA00022525"/>
    </source>
</evidence>
<feature type="domain" description="Plant heme peroxidase family profile" evidence="15">
    <location>
        <begin position="6"/>
        <end position="120"/>
    </location>
</feature>
<evidence type="ECO:0000256" key="8">
    <source>
        <dbReference type="ARBA" id="ARBA00022559"/>
    </source>
</evidence>
<evidence type="ECO:0000256" key="1">
    <source>
        <dbReference type="ARBA" id="ARBA00000189"/>
    </source>
</evidence>
<dbReference type="PROSITE" id="PS50873">
    <property type="entry name" value="PEROXIDASE_4"/>
    <property type="match status" value="1"/>
</dbReference>
<dbReference type="InterPro" id="IPR000823">
    <property type="entry name" value="Peroxidase_pln"/>
</dbReference>
<keyword evidence="17" id="KW-1185">Reference proteome</keyword>
<evidence type="ECO:0000256" key="10">
    <source>
        <dbReference type="ARBA" id="ARBA00022723"/>
    </source>
</evidence>
<evidence type="ECO:0000256" key="3">
    <source>
        <dbReference type="ARBA" id="ARBA00001970"/>
    </source>
</evidence>
<keyword evidence="7" id="KW-0964">Secreted</keyword>
<proteinExistence type="inferred from homology"/>
<dbReference type="SUPFAM" id="SSF48113">
    <property type="entry name" value="Heme-dependent peroxidases"/>
    <property type="match status" value="1"/>
</dbReference>
<keyword evidence="8" id="KW-0575">Peroxidase</keyword>
<comment type="cofactor">
    <cofactor evidence="3">
        <name>heme b</name>
        <dbReference type="ChEBI" id="CHEBI:60344"/>
    </cofactor>
</comment>
<comment type="caution">
    <text evidence="16">The sequence shown here is derived from an EMBL/GenBank/DDBJ whole genome shotgun (WGS) entry which is preliminary data.</text>
</comment>
<dbReference type="EMBL" id="JACEIK010004517">
    <property type="protein sequence ID" value="MCD9645718.1"/>
    <property type="molecule type" value="Genomic_DNA"/>
</dbReference>
<keyword evidence="11" id="KW-0106">Calcium</keyword>
<evidence type="ECO:0000313" key="16">
    <source>
        <dbReference type="EMBL" id="MCD9645718.1"/>
    </source>
</evidence>
<name>A0ABS8VEL1_DATST</name>
<keyword evidence="9" id="KW-0349">Heme</keyword>
<dbReference type="EC" id="1.11.1.7" evidence="6"/>
<evidence type="ECO:0000256" key="14">
    <source>
        <dbReference type="ARBA" id="ARBA00023324"/>
    </source>
</evidence>
<dbReference type="PANTHER" id="PTHR31517">
    <property type="match status" value="1"/>
</dbReference>
<keyword evidence="14" id="KW-0376">Hydrogen peroxide</keyword>
<dbReference type="InterPro" id="IPR019793">
    <property type="entry name" value="Peroxidases_heam-ligand_BS"/>
</dbReference>
<evidence type="ECO:0000256" key="13">
    <source>
        <dbReference type="ARBA" id="ARBA00023004"/>
    </source>
</evidence>
<sequence length="120" mass="13030">EMRPEVSASDKRLILARVRGEHLDEQMSGAGTVLKQFNSDRSITAACFACIFMTALPIIYCSTSSPPFTNKGLSLNDMVTLLGAHTVGVAHCNFFQDRLSPVPDKTMDPALAAQLLENLC</sequence>
<organism evidence="16 17">
    <name type="scientific">Datura stramonium</name>
    <name type="common">Jimsonweed</name>
    <name type="synonym">Common thornapple</name>
    <dbReference type="NCBI Taxonomy" id="4076"/>
    <lineage>
        <taxon>Eukaryota</taxon>
        <taxon>Viridiplantae</taxon>
        <taxon>Streptophyta</taxon>
        <taxon>Embryophyta</taxon>
        <taxon>Tracheophyta</taxon>
        <taxon>Spermatophyta</taxon>
        <taxon>Magnoliopsida</taxon>
        <taxon>eudicotyledons</taxon>
        <taxon>Gunneridae</taxon>
        <taxon>Pentapetalae</taxon>
        <taxon>asterids</taxon>
        <taxon>lamiids</taxon>
        <taxon>Solanales</taxon>
        <taxon>Solanaceae</taxon>
        <taxon>Solanoideae</taxon>
        <taxon>Datureae</taxon>
        <taxon>Datura</taxon>
    </lineage>
</organism>
<comment type="similarity">
    <text evidence="5">Belongs to the peroxidase family. Ascorbate peroxidase subfamily.</text>
</comment>
<evidence type="ECO:0000256" key="2">
    <source>
        <dbReference type="ARBA" id="ARBA00001913"/>
    </source>
</evidence>
<keyword evidence="13" id="KW-0408">Iron</keyword>
<evidence type="ECO:0000259" key="15">
    <source>
        <dbReference type="PROSITE" id="PS50873"/>
    </source>
</evidence>
<dbReference type="Gene3D" id="1.10.420.10">
    <property type="entry name" value="Peroxidase, domain 2"/>
    <property type="match status" value="1"/>
</dbReference>
<reference evidence="16 17" key="1">
    <citation type="journal article" date="2021" name="BMC Genomics">
        <title>Datura genome reveals duplications of psychoactive alkaloid biosynthetic genes and high mutation rate following tissue culture.</title>
        <authorList>
            <person name="Rajewski A."/>
            <person name="Carter-House D."/>
            <person name="Stajich J."/>
            <person name="Litt A."/>
        </authorList>
    </citation>
    <scope>NUCLEOTIDE SEQUENCE [LARGE SCALE GENOMIC DNA]</scope>
    <source>
        <strain evidence="16">AR-01</strain>
    </source>
</reference>
<accession>A0ABS8VEL1</accession>
<comment type="function">
    <text evidence="4">Removal of H(2)O(2), oxidation of toxic reductants, biosynthesis and degradation of lignin, suberization, auxin catabolism, response to environmental stresses such as wounding, pathogen attack and oxidative stress. These functions might be dependent on each isozyme/isoform in each plant tissue.</text>
</comment>
<evidence type="ECO:0000256" key="5">
    <source>
        <dbReference type="ARBA" id="ARBA00006873"/>
    </source>
</evidence>
<protein>
    <recommendedName>
        <fullName evidence="6">peroxidase</fullName>
        <ecNumber evidence="6">1.11.1.7</ecNumber>
    </recommendedName>
</protein>
<dbReference type="InterPro" id="IPR002016">
    <property type="entry name" value="Haem_peroxidase"/>
</dbReference>
<keyword evidence="12" id="KW-0560">Oxidoreductase</keyword>
<dbReference type="Pfam" id="PF00141">
    <property type="entry name" value="peroxidase"/>
    <property type="match status" value="1"/>
</dbReference>
<keyword evidence="10" id="KW-0479">Metal-binding</keyword>
<evidence type="ECO:0000256" key="4">
    <source>
        <dbReference type="ARBA" id="ARBA00002322"/>
    </source>
</evidence>
<dbReference type="InterPro" id="IPR010255">
    <property type="entry name" value="Haem_peroxidase_sf"/>
</dbReference>
<evidence type="ECO:0000256" key="6">
    <source>
        <dbReference type="ARBA" id="ARBA00012313"/>
    </source>
</evidence>
<evidence type="ECO:0000256" key="9">
    <source>
        <dbReference type="ARBA" id="ARBA00022617"/>
    </source>
</evidence>